<dbReference type="InterPro" id="IPR013538">
    <property type="entry name" value="ASHA1/2-like_C"/>
</dbReference>
<sequence>MPSSSFEFIAPEGQLVFTVGYLFDAPVDRVFAAWTDPAAVPAWWGPAYLTTTVETMEVRPGGQWSIEQRDPRGGIHRFRGVYHTVAPPHLLVSTFEYGGAPDHVALDTHRFEAVGHQTRYIGHTAFQALANRDAMLATNCEPGVRETMERMAALLRRSS</sequence>
<evidence type="ECO:0000256" key="1">
    <source>
        <dbReference type="ARBA" id="ARBA00006817"/>
    </source>
</evidence>
<accession>A0A2M8EQJ0</accession>
<evidence type="ECO:0000313" key="3">
    <source>
        <dbReference type="EMBL" id="PJC25006.1"/>
    </source>
</evidence>
<dbReference type="InterPro" id="IPR023393">
    <property type="entry name" value="START-like_dom_sf"/>
</dbReference>
<feature type="domain" description="Activator of Hsp90 ATPase homologue 1/2-like C-terminal" evidence="2">
    <location>
        <begin position="24"/>
        <end position="155"/>
    </location>
</feature>
<comment type="caution">
    <text evidence="3">The sequence shown here is derived from an EMBL/GenBank/DDBJ whole genome shotgun (WGS) entry which is preliminary data.</text>
</comment>
<organism evidence="3 4">
    <name type="scientific">Candidatus Tagabacteria bacterium CG_4_9_14_0_2_um_filter_41_11</name>
    <dbReference type="NCBI Taxonomy" id="1975019"/>
    <lineage>
        <taxon>Bacteria</taxon>
        <taxon>Candidatus Tagaibacteriota</taxon>
    </lineage>
</organism>
<dbReference type="Proteomes" id="UP000230228">
    <property type="component" value="Unassembled WGS sequence"/>
</dbReference>
<reference evidence="4" key="1">
    <citation type="submission" date="2017-09" db="EMBL/GenBank/DDBJ databases">
        <title>Depth-based differentiation of microbial function through sediment-hosted aquifers and enrichment of novel symbionts in the deep terrestrial subsurface.</title>
        <authorList>
            <person name="Probst A.J."/>
            <person name="Ladd B."/>
            <person name="Jarett J.K."/>
            <person name="Geller-Mcgrath D.E."/>
            <person name="Sieber C.M.K."/>
            <person name="Emerson J.B."/>
            <person name="Anantharaman K."/>
            <person name="Thomas B.C."/>
            <person name="Malmstrom R."/>
            <person name="Stieglmeier M."/>
            <person name="Klingl A."/>
            <person name="Woyke T."/>
            <person name="Ryan C.M."/>
            <person name="Banfield J.F."/>
        </authorList>
    </citation>
    <scope>NUCLEOTIDE SEQUENCE [LARGE SCALE GENOMIC DNA]</scope>
</reference>
<evidence type="ECO:0000313" key="4">
    <source>
        <dbReference type="Proteomes" id="UP000230228"/>
    </source>
</evidence>
<comment type="similarity">
    <text evidence="1">Belongs to the AHA1 family.</text>
</comment>
<dbReference type="Gene3D" id="3.30.530.20">
    <property type="match status" value="1"/>
</dbReference>
<name>A0A2M8EQJ0_9BACT</name>
<dbReference type="EMBL" id="PFSH01000036">
    <property type="protein sequence ID" value="PJC25006.1"/>
    <property type="molecule type" value="Genomic_DNA"/>
</dbReference>
<dbReference type="AlphaFoldDB" id="A0A2M8EQJ0"/>
<evidence type="ECO:0000259" key="2">
    <source>
        <dbReference type="Pfam" id="PF08327"/>
    </source>
</evidence>
<dbReference type="Pfam" id="PF08327">
    <property type="entry name" value="AHSA1"/>
    <property type="match status" value="1"/>
</dbReference>
<gene>
    <name evidence="3" type="ORF">CO056_02545</name>
</gene>
<dbReference type="SUPFAM" id="SSF55961">
    <property type="entry name" value="Bet v1-like"/>
    <property type="match status" value="1"/>
</dbReference>
<proteinExistence type="inferred from homology"/>
<protein>
    <submittedName>
        <fullName evidence="3">ATPase</fullName>
    </submittedName>
</protein>